<dbReference type="Gene3D" id="1.10.3210.10">
    <property type="entry name" value="Hypothetical protein af1432"/>
    <property type="match status" value="1"/>
</dbReference>
<dbReference type="SUPFAM" id="SSF109604">
    <property type="entry name" value="HD-domain/PDEase-like"/>
    <property type="match status" value="1"/>
</dbReference>
<comment type="caution">
    <text evidence="2">The sequence shown here is derived from an EMBL/GenBank/DDBJ whole genome shotgun (WGS) entry which is preliminary data.</text>
</comment>
<dbReference type="InterPro" id="IPR003607">
    <property type="entry name" value="HD/PDEase_dom"/>
</dbReference>
<dbReference type="InterPro" id="IPR006674">
    <property type="entry name" value="HD_domain"/>
</dbReference>
<name>A0ABW4VIB4_9BACT</name>
<proteinExistence type="predicted"/>
<evidence type="ECO:0000313" key="3">
    <source>
        <dbReference type="Proteomes" id="UP001597361"/>
    </source>
</evidence>
<accession>A0ABW4VIB4</accession>
<feature type="domain" description="HD/PDEase" evidence="1">
    <location>
        <begin position="23"/>
        <end position="136"/>
    </location>
</feature>
<dbReference type="EMBL" id="JBHUHR010000015">
    <property type="protein sequence ID" value="MFD2034443.1"/>
    <property type="molecule type" value="Genomic_DNA"/>
</dbReference>
<protein>
    <submittedName>
        <fullName evidence="2">HD domain-containing protein</fullName>
    </submittedName>
</protein>
<sequence>MKNLESLFRITLSHLENSSPIFLKYHNADHTRQVIRSVENIANAENVKSEDLRLLRVAALFHDIGYLEQREGHEKLSCAEAKKILPEYGFDTEEINKICGMIMATQIPQQPTNHLEKIIADADLEYIGTALYDKGSMLLFEELKHFEPKLTDREWHKRKVGFLENHHFHTDFCRKERESTKIENMNRLKSVGIG</sequence>
<dbReference type="SMART" id="SM00471">
    <property type="entry name" value="HDc"/>
    <property type="match status" value="1"/>
</dbReference>
<dbReference type="Proteomes" id="UP001597361">
    <property type="component" value="Unassembled WGS sequence"/>
</dbReference>
<evidence type="ECO:0000313" key="2">
    <source>
        <dbReference type="EMBL" id="MFD2034443.1"/>
    </source>
</evidence>
<dbReference type="RefSeq" id="WP_376884583.1">
    <property type="nucleotide sequence ID" value="NZ_JBHUHR010000015.1"/>
</dbReference>
<gene>
    <name evidence="2" type="ORF">ACFSKL_06555</name>
</gene>
<dbReference type="Pfam" id="PF01966">
    <property type="entry name" value="HD"/>
    <property type="match status" value="1"/>
</dbReference>
<organism evidence="2 3">
    <name type="scientific">Belliella marina</name>
    <dbReference type="NCBI Taxonomy" id="1644146"/>
    <lineage>
        <taxon>Bacteria</taxon>
        <taxon>Pseudomonadati</taxon>
        <taxon>Bacteroidota</taxon>
        <taxon>Cytophagia</taxon>
        <taxon>Cytophagales</taxon>
        <taxon>Cyclobacteriaceae</taxon>
        <taxon>Belliella</taxon>
    </lineage>
</organism>
<dbReference type="CDD" id="cd00077">
    <property type="entry name" value="HDc"/>
    <property type="match status" value="1"/>
</dbReference>
<evidence type="ECO:0000259" key="1">
    <source>
        <dbReference type="SMART" id="SM00471"/>
    </source>
</evidence>
<reference evidence="3" key="1">
    <citation type="journal article" date="2019" name="Int. J. Syst. Evol. Microbiol.">
        <title>The Global Catalogue of Microorganisms (GCM) 10K type strain sequencing project: providing services to taxonomists for standard genome sequencing and annotation.</title>
        <authorList>
            <consortium name="The Broad Institute Genomics Platform"/>
            <consortium name="The Broad Institute Genome Sequencing Center for Infectious Disease"/>
            <person name="Wu L."/>
            <person name="Ma J."/>
        </authorList>
    </citation>
    <scope>NUCLEOTIDE SEQUENCE [LARGE SCALE GENOMIC DNA]</scope>
    <source>
        <strain evidence="3">CGMCC 1.15180</strain>
    </source>
</reference>
<keyword evidence="3" id="KW-1185">Reference proteome</keyword>